<sequence length="85" mass="9271">MPEAISVFLAAESEASLAARLVGRATEPLDKLITRVRTAREETARLTEFDYVVVNRAGQVQEAAAAIAGIIDAEKRRVHPRGRGR</sequence>
<name>A0A0D2KS29_9CHLO</name>
<dbReference type="AlphaFoldDB" id="A0A0D2KS29"/>
<dbReference type="InterPro" id="IPR008145">
    <property type="entry name" value="GK/Ca_channel_bsu"/>
</dbReference>
<proteinExistence type="predicted"/>
<dbReference type="GeneID" id="25742448"/>
<evidence type="ECO:0000313" key="2">
    <source>
        <dbReference type="EMBL" id="KIY98388.1"/>
    </source>
</evidence>
<organism evidence="2 3">
    <name type="scientific">Monoraphidium neglectum</name>
    <dbReference type="NCBI Taxonomy" id="145388"/>
    <lineage>
        <taxon>Eukaryota</taxon>
        <taxon>Viridiplantae</taxon>
        <taxon>Chlorophyta</taxon>
        <taxon>core chlorophytes</taxon>
        <taxon>Chlorophyceae</taxon>
        <taxon>CS clade</taxon>
        <taxon>Sphaeropleales</taxon>
        <taxon>Selenastraceae</taxon>
        <taxon>Monoraphidium</taxon>
    </lineage>
</organism>
<dbReference type="Pfam" id="PF00625">
    <property type="entry name" value="Guanylate_kin"/>
    <property type="match status" value="1"/>
</dbReference>
<feature type="domain" description="Guanylate kinase/L-type calcium channel beta subunit" evidence="1">
    <location>
        <begin position="2"/>
        <end position="73"/>
    </location>
</feature>
<dbReference type="InterPro" id="IPR027417">
    <property type="entry name" value="P-loop_NTPase"/>
</dbReference>
<dbReference type="Gene3D" id="3.40.50.300">
    <property type="entry name" value="P-loop containing nucleotide triphosphate hydrolases"/>
    <property type="match status" value="1"/>
</dbReference>
<gene>
    <name evidence="2" type="ORF">MNEG_9573</name>
</gene>
<dbReference type="RefSeq" id="XP_013897408.1">
    <property type="nucleotide sequence ID" value="XM_014041954.1"/>
</dbReference>
<dbReference type="Proteomes" id="UP000054498">
    <property type="component" value="Unassembled WGS sequence"/>
</dbReference>
<evidence type="ECO:0000259" key="1">
    <source>
        <dbReference type="Pfam" id="PF00625"/>
    </source>
</evidence>
<dbReference type="KEGG" id="mng:MNEG_9573"/>
<accession>A0A0D2KS29</accession>
<keyword evidence="3" id="KW-1185">Reference proteome</keyword>
<reference evidence="2 3" key="1">
    <citation type="journal article" date="2013" name="BMC Genomics">
        <title>Reconstruction of the lipid metabolism for the microalga Monoraphidium neglectum from its genome sequence reveals characteristics suitable for biofuel production.</title>
        <authorList>
            <person name="Bogen C."/>
            <person name="Al-Dilaimi A."/>
            <person name="Albersmeier A."/>
            <person name="Wichmann J."/>
            <person name="Grundmann M."/>
            <person name="Rupp O."/>
            <person name="Lauersen K.J."/>
            <person name="Blifernez-Klassen O."/>
            <person name="Kalinowski J."/>
            <person name="Goesmann A."/>
            <person name="Mussgnug J.H."/>
            <person name="Kruse O."/>
        </authorList>
    </citation>
    <scope>NUCLEOTIDE SEQUENCE [LARGE SCALE GENOMIC DNA]</scope>
    <source>
        <strain evidence="2 3">SAG 48.87</strain>
    </source>
</reference>
<dbReference type="SUPFAM" id="SSF52540">
    <property type="entry name" value="P-loop containing nucleoside triphosphate hydrolases"/>
    <property type="match status" value="1"/>
</dbReference>
<dbReference type="STRING" id="145388.A0A0D2KS29"/>
<evidence type="ECO:0000313" key="3">
    <source>
        <dbReference type="Proteomes" id="UP000054498"/>
    </source>
</evidence>
<protein>
    <recommendedName>
        <fullName evidence="1">Guanylate kinase/L-type calcium channel beta subunit domain-containing protein</fullName>
    </recommendedName>
</protein>
<dbReference type="EMBL" id="KK102201">
    <property type="protein sequence ID" value="KIY98388.1"/>
    <property type="molecule type" value="Genomic_DNA"/>
</dbReference>